<dbReference type="Proteomes" id="UP000649151">
    <property type="component" value="Unassembled WGS sequence"/>
</dbReference>
<keyword evidence="4" id="KW-1003">Cell membrane</keyword>
<dbReference type="PANTHER" id="PTHR36838:SF4">
    <property type="entry name" value="AUXIN EFFLUX CARRIER FAMILY PROTEIN"/>
    <property type="match status" value="1"/>
</dbReference>
<reference evidence="9 10" key="1">
    <citation type="submission" date="2020-08" db="EMBL/GenBank/DDBJ databases">
        <title>Genome public.</title>
        <authorList>
            <person name="Liu C."/>
            <person name="Sun Q."/>
        </authorList>
    </citation>
    <scope>NUCLEOTIDE SEQUENCE [LARGE SCALE GENOMIC DNA]</scope>
    <source>
        <strain evidence="9 10">NSJ-27</strain>
    </source>
</reference>
<evidence type="ECO:0000256" key="8">
    <source>
        <dbReference type="SAM" id="Phobius"/>
    </source>
</evidence>
<evidence type="ECO:0000256" key="5">
    <source>
        <dbReference type="ARBA" id="ARBA00022692"/>
    </source>
</evidence>
<keyword evidence="7 8" id="KW-0472">Membrane</keyword>
<dbReference type="RefSeq" id="WP_186996607.1">
    <property type="nucleotide sequence ID" value="NZ_JACOQK010000001.1"/>
</dbReference>
<feature type="transmembrane region" description="Helical" evidence="8">
    <location>
        <begin position="126"/>
        <end position="145"/>
    </location>
</feature>
<dbReference type="PANTHER" id="PTHR36838">
    <property type="entry name" value="AUXIN EFFLUX CARRIER FAMILY PROTEIN"/>
    <property type="match status" value="1"/>
</dbReference>
<sequence length="314" mass="34354">MDNLLYSLNASIPVFIVIIAGWFFRQKGMLTEQFVTVANKFNFKVTLPILLFMDISSMNLREVFHWQFVLFCMVATTICFFVTWIFAKRFLSSEMVGSFVQGSFRGSAAVLGVAFMTNIYGDAGLAPLMIIGCVPLYNIYSVIVLTIESNEDKPKQGQIKTALVNICKNPLIIGILLGVIVALLPFQLPDMVNKTLSSFSDMATPLALIAIGAAFEGKKALAKIRPTLVASLIKLVVQPLVFLSIAVWLGFRNQELIAFLIMLGAPSTASSYIMAKNMGNDDVLSASIIVVTTLLSAITITGWLFLLKSLSLIA</sequence>
<evidence type="ECO:0000256" key="6">
    <source>
        <dbReference type="ARBA" id="ARBA00022989"/>
    </source>
</evidence>
<dbReference type="InterPro" id="IPR038770">
    <property type="entry name" value="Na+/solute_symporter_sf"/>
</dbReference>
<keyword evidence="3" id="KW-0813">Transport</keyword>
<gene>
    <name evidence="9" type="ORF">H8Z77_07190</name>
</gene>
<dbReference type="Pfam" id="PF03547">
    <property type="entry name" value="Mem_trans"/>
    <property type="match status" value="1"/>
</dbReference>
<keyword evidence="6 8" id="KW-1133">Transmembrane helix</keyword>
<feature type="transmembrane region" description="Helical" evidence="8">
    <location>
        <begin position="66"/>
        <end position="87"/>
    </location>
</feature>
<dbReference type="EMBL" id="JACOQK010000001">
    <property type="protein sequence ID" value="MBC5787800.1"/>
    <property type="molecule type" value="Genomic_DNA"/>
</dbReference>
<evidence type="ECO:0000256" key="1">
    <source>
        <dbReference type="ARBA" id="ARBA00004651"/>
    </source>
</evidence>
<comment type="similarity">
    <text evidence="2">Belongs to the auxin efflux carrier (TC 2.A.69) family.</text>
</comment>
<feature type="transmembrane region" description="Helical" evidence="8">
    <location>
        <begin position="166"/>
        <end position="186"/>
    </location>
</feature>
<dbReference type="Gene3D" id="1.20.1530.20">
    <property type="match status" value="1"/>
</dbReference>
<proteinExistence type="inferred from homology"/>
<evidence type="ECO:0000256" key="3">
    <source>
        <dbReference type="ARBA" id="ARBA00022448"/>
    </source>
</evidence>
<comment type="caution">
    <text evidence="9">The sequence shown here is derived from an EMBL/GenBank/DDBJ whole genome shotgun (WGS) entry which is preliminary data.</text>
</comment>
<dbReference type="InterPro" id="IPR004776">
    <property type="entry name" value="Mem_transp_PIN-like"/>
</dbReference>
<feature type="transmembrane region" description="Helical" evidence="8">
    <location>
        <begin position="6"/>
        <end position="24"/>
    </location>
</feature>
<name>A0ABR7IRM3_9CLOT</name>
<evidence type="ECO:0000256" key="4">
    <source>
        <dbReference type="ARBA" id="ARBA00022475"/>
    </source>
</evidence>
<organism evidence="9 10">
    <name type="scientific">Clostridium facile</name>
    <dbReference type="NCBI Taxonomy" id="2763035"/>
    <lineage>
        <taxon>Bacteria</taxon>
        <taxon>Bacillati</taxon>
        <taxon>Bacillota</taxon>
        <taxon>Clostridia</taxon>
        <taxon>Eubacteriales</taxon>
        <taxon>Clostridiaceae</taxon>
        <taxon>Clostridium</taxon>
    </lineage>
</organism>
<evidence type="ECO:0000256" key="7">
    <source>
        <dbReference type="ARBA" id="ARBA00023136"/>
    </source>
</evidence>
<feature type="transmembrane region" description="Helical" evidence="8">
    <location>
        <begin position="227"/>
        <end position="250"/>
    </location>
</feature>
<protein>
    <submittedName>
        <fullName evidence="9">AEC family transporter</fullName>
    </submittedName>
</protein>
<comment type="subcellular location">
    <subcellularLocation>
        <location evidence="1">Cell membrane</location>
        <topology evidence="1">Multi-pass membrane protein</topology>
    </subcellularLocation>
</comment>
<evidence type="ECO:0000313" key="10">
    <source>
        <dbReference type="Proteomes" id="UP000649151"/>
    </source>
</evidence>
<keyword evidence="5 8" id="KW-0812">Transmembrane</keyword>
<evidence type="ECO:0000313" key="9">
    <source>
        <dbReference type="EMBL" id="MBC5787800.1"/>
    </source>
</evidence>
<keyword evidence="10" id="KW-1185">Reference proteome</keyword>
<accession>A0ABR7IRM3</accession>
<evidence type="ECO:0000256" key="2">
    <source>
        <dbReference type="ARBA" id="ARBA00010145"/>
    </source>
</evidence>
<feature type="transmembrane region" description="Helical" evidence="8">
    <location>
        <begin position="287"/>
        <end position="306"/>
    </location>
</feature>
<feature type="transmembrane region" description="Helical" evidence="8">
    <location>
        <begin position="256"/>
        <end position="275"/>
    </location>
</feature>